<feature type="compositionally biased region" description="Gly residues" evidence="1">
    <location>
        <begin position="43"/>
        <end position="67"/>
    </location>
</feature>
<gene>
    <name evidence="2" type="ORF">PVAP13_1KG077277</name>
</gene>
<evidence type="ECO:0000313" key="3">
    <source>
        <dbReference type="Proteomes" id="UP000823388"/>
    </source>
</evidence>
<comment type="caution">
    <text evidence="2">The sequence shown here is derived from an EMBL/GenBank/DDBJ whole genome shotgun (WGS) entry which is preliminary data.</text>
</comment>
<proteinExistence type="predicted"/>
<feature type="region of interest" description="Disordered" evidence="1">
    <location>
        <begin position="1"/>
        <end position="77"/>
    </location>
</feature>
<evidence type="ECO:0000256" key="1">
    <source>
        <dbReference type="SAM" id="MobiDB-lite"/>
    </source>
</evidence>
<evidence type="ECO:0000313" key="2">
    <source>
        <dbReference type="EMBL" id="KAG2656359.1"/>
    </source>
</evidence>
<keyword evidence="3" id="KW-1185">Reference proteome</keyword>
<feature type="compositionally biased region" description="Low complexity" evidence="1">
    <location>
        <begin position="1"/>
        <end position="18"/>
    </location>
</feature>
<sequence>MGRVGASATAAEARTSAAGKPVHGDGGGGRMGGEVNPWRAGRGDLGSGGGAGGQTSGGGRGIGGGWKIRGDRGGRASRWLQLGQRRSRRGWPAKRRKLGLGERRRRVEWTTRGVDKV</sequence>
<name>A0A8T0XLN6_PANVG</name>
<accession>A0A8T0XLN6</accession>
<dbReference type="AlphaFoldDB" id="A0A8T0XLN6"/>
<protein>
    <submittedName>
        <fullName evidence="2">Uncharacterized protein</fullName>
    </submittedName>
</protein>
<organism evidence="2 3">
    <name type="scientific">Panicum virgatum</name>
    <name type="common">Blackwell switchgrass</name>
    <dbReference type="NCBI Taxonomy" id="38727"/>
    <lineage>
        <taxon>Eukaryota</taxon>
        <taxon>Viridiplantae</taxon>
        <taxon>Streptophyta</taxon>
        <taxon>Embryophyta</taxon>
        <taxon>Tracheophyta</taxon>
        <taxon>Spermatophyta</taxon>
        <taxon>Magnoliopsida</taxon>
        <taxon>Liliopsida</taxon>
        <taxon>Poales</taxon>
        <taxon>Poaceae</taxon>
        <taxon>PACMAD clade</taxon>
        <taxon>Panicoideae</taxon>
        <taxon>Panicodae</taxon>
        <taxon>Paniceae</taxon>
        <taxon>Panicinae</taxon>
        <taxon>Panicum</taxon>
        <taxon>Panicum sect. Hiantes</taxon>
    </lineage>
</organism>
<dbReference type="Proteomes" id="UP000823388">
    <property type="component" value="Chromosome 1K"/>
</dbReference>
<dbReference type="EMBL" id="CM029037">
    <property type="protein sequence ID" value="KAG2656359.1"/>
    <property type="molecule type" value="Genomic_DNA"/>
</dbReference>
<reference evidence="2" key="1">
    <citation type="submission" date="2020-05" db="EMBL/GenBank/DDBJ databases">
        <title>WGS assembly of Panicum virgatum.</title>
        <authorList>
            <person name="Lovell J.T."/>
            <person name="Jenkins J."/>
            <person name="Shu S."/>
            <person name="Juenger T.E."/>
            <person name="Schmutz J."/>
        </authorList>
    </citation>
    <scope>NUCLEOTIDE SEQUENCE</scope>
    <source>
        <strain evidence="2">AP13</strain>
    </source>
</reference>